<dbReference type="EMBL" id="JABBFX010000001">
    <property type="protein sequence ID" value="NML42938.1"/>
    <property type="molecule type" value="Genomic_DNA"/>
</dbReference>
<accession>A0A848H5E1</accession>
<dbReference type="PANTHER" id="PTHR44591:SF3">
    <property type="entry name" value="RESPONSE REGULATORY DOMAIN-CONTAINING PROTEIN"/>
    <property type="match status" value="1"/>
</dbReference>
<dbReference type="InterPro" id="IPR001789">
    <property type="entry name" value="Sig_transdc_resp-reg_receiver"/>
</dbReference>
<dbReference type="PROSITE" id="PS50110">
    <property type="entry name" value="RESPONSE_REGULATORY"/>
    <property type="match status" value="1"/>
</dbReference>
<dbReference type="Gene3D" id="3.40.50.2300">
    <property type="match status" value="1"/>
</dbReference>
<reference evidence="4 5" key="1">
    <citation type="submission" date="2020-04" db="EMBL/GenBank/DDBJ databases">
        <title>Ramlibacter sp. G-1-2-2 isolated from soil.</title>
        <authorList>
            <person name="Dahal R.H."/>
        </authorList>
    </citation>
    <scope>NUCLEOTIDE SEQUENCE [LARGE SCALE GENOMIC DNA]</scope>
    <source>
        <strain evidence="4 5">G-1-2-2</strain>
    </source>
</reference>
<sequence>MDPMRVLIVDDNEDAAQSLAMLLELHGHEVQTANSGQQARAAVEQFHPDIAFLDIGLPDMTGYELAGLLRAKPDLSHMRLVALTGWGTAEDRERTRRAGFDTHLTKPVDFDHLQNVLAESRTAETGAGD</sequence>
<evidence type="ECO:0000256" key="2">
    <source>
        <dbReference type="PROSITE-ProRule" id="PRU00169"/>
    </source>
</evidence>
<name>A0A848H5E1_9BURK</name>
<feature type="modified residue" description="4-aspartylphosphate" evidence="2">
    <location>
        <position position="54"/>
    </location>
</feature>
<dbReference type="AlphaFoldDB" id="A0A848H5E1"/>
<gene>
    <name evidence="4" type="ORF">HHL11_04190</name>
</gene>
<comment type="caution">
    <text evidence="4">The sequence shown here is derived from an EMBL/GenBank/DDBJ whole genome shotgun (WGS) entry which is preliminary data.</text>
</comment>
<proteinExistence type="predicted"/>
<keyword evidence="5" id="KW-1185">Reference proteome</keyword>
<dbReference type="GO" id="GO:0000160">
    <property type="term" value="P:phosphorelay signal transduction system"/>
    <property type="evidence" value="ECO:0007669"/>
    <property type="project" value="InterPro"/>
</dbReference>
<dbReference type="SUPFAM" id="SSF52172">
    <property type="entry name" value="CheY-like"/>
    <property type="match status" value="1"/>
</dbReference>
<protein>
    <submittedName>
        <fullName evidence="4">Response regulator</fullName>
    </submittedName>
</protein>
<evidence type="ECO:0000256" key="1">
    <source>
        <dbReference type="ARBA" id="ARBA00022553"/>
    </source>
</evidence>
<feature type="domain" description="Response regulatory" evidence="3">
    <location>
        <begin position="5"/>
        <end position="121"/>
    </location>
</feature>
<dbReference type="Pfam" id="PF00072">
    <property type="entry name" value="Response_reg"/>
    <property type="match status" value="1"/>
</dbReference>
<organism evidence="4 5">
    <name type="scientific">Ramlibacter agri</name>
    <dbReference type="NCBI Taxonomy" id="2728837"/>
    <lineage>
        <taxon>Bacteria</taxon>
        <taxon>Pseudomonadati</taxon>
        <taxon>Pseudomonadota</taxon>
        <taxon>Betaproteobacteria</taxon>
        <taxon>Burkholderiales</taxon>
        <taxon>Comamonadaceae</taxon>
        <taxon>Ramlibacter</taxon>
    </lineage>
</organism>
<dbReference type="Proteomes" id="UP000541185">
    <property type="component" value="Unassembled WGS sequence"/>
</dbReference>
<dbReference type="InterPro" id="IPR050595">
    <property type="entry name" value="Bact_response_regulator"/>
</dbReference>
<dbReference type="SMART" id="SM00448">
    <property type="entry name" value="REC"/>
    <property type="match status" value="1"/>
</dbReference>
<keyword evidence="1 2" id="KW-0597">Phosphoprotein</keyword>
<dbReference type="PANTHER" id="PTHR44591">
    <property type="entry name" value="STRESS RESPONSE REGULATOR PROTEIN 1"/>
    <property type="match status" value="1"/>
</dbReference>
<evidence type="ECO:0000313" key="4">
    <source>
        <dbReference type="EMBL" id="NML42938.1"/>
    </source>
</evidence>
<dbReference type="CDD" id="cd17580">
    <property type="entry name" value="REC_2_DhkD-like"/>
    <property type="match status" value="1"/>
</dbReference>
<dbReference type="RefSeq" id="WP_169417182.1">
    <property type="nucleotide sequence ID" value="NZ_JABBFX010000001.1"/>
</dbReference>
<dbReference type="InterPro" id="IPR011006">
    <property type="entry name" value="CheY-like_superfamily"/>
</dbReference>
<evidence type="ECO:0000313" key="5">
    <source>
        <dbReference type="Proteomes" id="UP000541185"/>
    </source>
</evidence>
<evidence type="ECO:0000259" key="3">
    <source>
        <dbReference type="PROSITE" id="PS50110"/>
    </source>
</evidence>